<evidence type="ECO:0000256" key="1">
    <source>
        <dbReference type="SAM" id="MobiDB-lite"/>
    </source>
</evidence>
<reference evidence="2 3" key="1">
    <citation type="journal article" date="2020" name="Genomics">
        <title>Complete, high-quality genomes from long-read metagenomic sequencing of two wolf lichen thalli reveals enigmatic genome architecture.</title>
        <authorList>
            <person name="McKenzie S.K."/>
            <person name="Walston R.F."/>
            <person name="Allen J.L."/>
        </authorList>
    </citation>
    <scope>NUCLEOTIDE SEQUENCE [LARGE SCALE GENOMIC DNA]</scope>
    <source>
        <strain evidence="2">WasteWater2</strain>
    </source>
</reference>
<dbReference type="EMBL" id="JACCJC010000100">
    <property type="protein sequence ID" value="KAF6225916.1"/>
    <property type="molecule type" value="Genomic_DNA"/>
</dbReference>
<protein>
    <submittedName>
        <fullName evidence="2">Uncharacterized protein</fullName>
    </submittedName>
</protein>
<dbReference type="Proteomes" id="UP000578531">
    <property type="component" value="Unassembled WGS sequence"/>
</dbReference>
<gene>
    <name evidence="2" type="ORF">HO173_012688</name>
</gene>
<name>A0A8H6CMN0_9LECA</name>
<comment type="caution">
    <text evidence="2">The sequence shown here is derived from an EMBL/GenBank/DDBJ whole genome shotgun (WGS) entry which is preliminary data.</text>
</comment>
<organism evidence="2 3">
    <name type="scientific">Letharia columbiana</name>
    <dbReference type="NCBI Taxonomy" id="112416"/>
    <lineage>
        <taxon>Eukaryota</taxon>
        <taxon>Fungi</taxon>
        <taxon>Dikarya</taxon>
        <taxon>Ascomycota</taxon>
        <taxon>Pezizomycotina</taxon>
        <taxon>Lecanoromycetes</taxon>
        <taxon>OSLEUM clade</taxon>
        <taxon>Lecanoromycetidae</taxon>
        <taxon>Lecanorales</taxon>
        <taxon>Lecanorineae</taxon>
        <taxon>Parmeliaceae</taxon>
        <taxon>Letharia</taxon>
    </lineage>
</organism>
<dbReference type="OrthoDB" id="5480098at2759"/>
<keyword evidence="3" id="KW-1185">Reference proteome</keyword>
<dbReference type="AlphaFoldDB" id="A0A8H6CMN0"/>
<feature type="region of interest" description="Disordered" evidence="1">
    <location>
        <begin position="33"/>
        <end position="53"/>
    </location>
</feature>
<proteinExistence type="predicted"/>
<evidence type="ECO:0000313" key="2">
    <source>
        <dbReference type="EMBL" id="KAF6225916.1"/>
    </source>
</evidence>
<sequence>MSLHHHVLAIPGGADLPPEFHPILASNMAEEWQSRSPKPSPIHDKTDTFIQPPSEKASTYTYAYCILRESLNDREATTEDFNAFLSIAAPMRSQKRGYCIFVPSSSLTHLAQRFSLTRRSNSKGKSCNTPPS</sequence>
<dbReference type="RefSeq" id="XP_037158583.1">
    <property type="nucleotide sequence ID" value="XM_037314523.1"/>
</dbReference>
<evidence type="ECO:0000313" key="3">
    <source>
        <dbReference type="Proteomes" id="UP000578531"/>
    </source>
</evidence>
<accession>A0A8H6CMN0</accession>
<dbReference type="GeneID" id="59294322"/>